<accession>A0A9Q2RU84</accession>
<evidence type="ECO:0000313" key="1">
    <source>
        <dbReference type="EMBL" id="MBM2354341.1"/>
    </source>
</evidence>
<dbReference type="AlphaFoldDB" id="A0A9Q2RU84"/>
<organism evidence="1 2">
    <name type="scientific">Pseudosulfitobacter pseudonitzschiae</name>
    <dbReference type="NCBI Taxonomy" id="1402135"/>
    <lineage>
        <taxon>Bacteria</taxon>
        <taxon>Pseudomonadati</taxon>
        <taxon>Pseudomonadota</taxon>
        <taxon>Alphaproteobacteria</taxon>
        <taxon>Rhodobacterales</taxon>
        <taxon>Roseobacteraceae</taxon>
        <taxon>Pseudosulfitobacter</taxon>
    </lineage>
</organism>
<proteinExistence type="predicted"/>
<name>A0A9Q2RU84_9RHOB</name>
<dbReference type="GO" id="GO:0016829">
    <property type="term" value="F:lyase activity"/>
    <property type="evidence" value="ECO:0007669"/>
    <property type="project" value="UniProtKB-KW"/>
</dbReference>
<dbReference type="Proteomes" id="UP000809337">
    <property type="component" value="Unassembled WGS sequence"/>
</dbReference>
<gene>
    <name evidence="1" type="ORF">JQX14_07320</name>
</gene>
<sequence length="48" mass="4715">MALAACGADGEPVQPTMNAGVSLGTSGVGTHVGLGLRKGPFSVGYRVK</sequence>
<reference evidence="1" key="1">
    <citation type="submission" date="2021-01" db="EMBL/GenBank/DDBJ databases">
        <title>Diatom-associated Roseobacters Show Island Model of Population Structure.</title>
        <authorList>
            <person name="Qu L."/>
            <person name="Feng X."/>
            <person name="Chen Y."/>
            <person name="Li L."/>
            <person name="Wang X."/>
            <person name="Hu Z."/>
            <person name="Wang H."/>
            <person name="Luo H."/>
        </authorList>
    </citation>
    <scope>NUCLEOTIDE SEQUENCE</scope>
    <source>
        <strain evidence="1">SM26-45</strain>
    </source>
</reference>
<keyword evidence="1" id="KW-0456">Lyase</keyword>
<dbReference type="EMBL" id="JAFBWN010000003">
    <property type="protein sequence ID" value="MBM2354341.1"/>
    <property type="molecule type" value="Genomic_DNA"/>
</dbReference>
<protein>
    <submittedName>
        <fullName evidence="1">Argininosuccinate lyase</fullName>
    </submittedName>
</protein>
<evidence type="ECO:0000313" key="2">
    <source>
        <dbReference type="Proteomes" id="UP000809337"/>
    </source>
</evidence>
<comment type="caution">
    <text evidence="1">The sequence shown here is derived from an EMBL/GenBank/DDBJ whole genome shotgun (WGS) entry which is preliminary data.</text>
</comment>